<evidence type="ECO:0000313" key="9">
    <source>
        <dbReference type="EMBL" id="PYI53019.1"/>
    </source>
</evidence>
<keyword evidence="3 7" id="KW-0812">Transmembrane</keyword>
<dbReference type="Proteomes" id="UP000247476">
    <property type="component" value="Unassembled WGS sequence"/>
</dbReference>
<reference evidence="9 10" key="1">
    <citation type="submission" date="2018-05" db="EMBL/GenBank/DDBJ databases">
        <title>Paenibacillus flagellatus sp. nov., isolated from selenium mineral soil.</title>
        <authorList>
            <person name="Dai X."/>
        </authorList>
    </citation>
    <scope>NUCLEOTIDE SEQUENCE [LARGE SCALE GENOMIC DNA]</scope>
    <source>
        <strain evidence="9 10">DXL2</strain>
    </source>
</reference>
<accession>A0A2V5K1I0</accession>
<keyword evidence="5 7" id="KW-1133">Transmembrane helix</keyword>
<keyword evidence="6 7" id="KW-0472">Membrane</keyword>
<name>A0A2V5K1I0_9BACL</name>
<dbReference type="SMART" id="SM00014">
    <property type="entry name" value="acidPPc"/>
    <property type="match status" value="1"/>
</dbReference>
<organism evidence="9 10">
    <name type="scientific">Paenibacillus flagellatus</name>
    <dbReference type="NCBI Taxonomy" id="2211139"/>
    <lineage>
        <taxon>Bacteria</taxon>
        <taxon>Bacillati</taxon>
        <taxon>Bacillota</taxon>
        <taxon>Bacilli</taxon>
        <taxon>Bacillales</taxon>
        <taxon>Paenibacillaceae</taxon>
        <taxon>Paenibacillus</taxon>
    </lineage>
</organism>
<evidence type="ECO:0000256" key="7">
    <source>
        <dbReference type="SAM" id="Phobius"/>
    </source>
</evidence>
<feature type="transmembrane region" description="Helical" evidence="7">
    <location>
        <begin position="157"/>
        <end position="174"/>
    </location>
</feature>
<evidence type="ECO:0000313" key="10">
    <source>
        <dbReference type="Proteomes" id="UP000247476"/>
    </source>
</evidence>
<evidence type="ECO:0000259" key="8">
    <source>
        <dbReference type="SMART" id="SM00014"/>
    </source>
</evidence>
<sequence>MSRMVSWLSHRERQLFYMVNRRARNAVLDKAFSAITHMGGATFTIALSLLIGLAGIGKWSLAGWECLIALAVSHIPVAVVKRTYPRRRPYLVLPETNIGKNPLSDHSFPSGHSTAIFAVAVPLVAAAPAIGFFLLPLAGLVSVSRIYLGLHYPSDCAAGIVIGSTVGLATVAILG</sequence>
<dbReference type="AlphaFoldDB" id="A0A2V5K1I0"/>
<dbReference type="RefSeq" id="WP_110841567.1">
    <property type="nucleotide sequence ID" value="NZ_QJVJ01000008.1"/>
</dbReference>
<comment type="caution">
    <text evidence="9">The sequence shown here is derived from an EMBL/GenBank/DDBJ whole genome shotgun (WGS) entry which is preliminary data.</text>
</comment>
<dbReference type="InterPro" id="IPR000326">
    <property type="entry name" value="PAP2/HPO"/>
</dbReference>
<gene>
    <name evidence="9" type="ORF">DLM86_18645</name>
</gene>
<dbReference type="SUPFAM" id="SSF48317">
    <property type="entry name" value="Acid phosphatase/Vanadium-dependent haloperoxidase"/>
    <property type="match status" value="1"/>
</dbReference>
<evidence type="ECO:0000256" key="6">
    <source>
        <dbReference type="ARBA" id="ARBA00023136"/>
    </source>
</evidence>
<dbReference type="GO" id="GO:0016787">
    <property type="term" value="F:hydrolase activity"/>
    <property type="evidence" value="ECO:0007669"/>
    <property type="project" value="UniProtKB-KW"/>
</dbReference>
<evidence type="ECO:0000256" key="4">
    <source>
        <dbReference type="ARBA" id="ARBA00022801"/>
    </source>
</evidence>
<dbReference type="EMBL" id="QJVJ01000008">
    <property type="protein sequence ID" value="PYI53019.1"/>
    <property type="molecule type" value="Genomic_DNA"/>
</dbReference>
<feature type="domain" description="Phosphatidic acid phosphatase type 2/haloperoxidase" evidence="8">
    <location>
        <begin position="66"/>
        <end position="171"/>
    </location>
</feature>
<feature type="transmembrane region" description="Helical" evidence="7">
    <location>
        <begin position="115"/>
        <end position="137"/>
    </location>
</feature>
<protein>
    <submittedName>
        <fullName evidence="9">Phosphatase PAP2 family protein</fullName>
    </submittedName>
</protein>
<evidence type="ECO:0000256" key="5">
    <source>
        <dbReference type="ARBA" id="ARBA00022989"/>
    </source>
</evidence>
<comment type="subcellular location">
    <subcellularLocation>
        <location evidence="1">Cell membrane</location>
        <topology evidence="1">Multi-pass membrane protein</topology>
    </subcellularLocation>
</comment>
<evidence type="ECO:0000256" key="1">
    <source>
        <dbReference type="ARBA" id="ARBA00004651"/>
    </source>
</evidence>
<keyword evidence="10" id="KW-1185">Reference proteome</keyword>
<dbReference type="CDD" id="cd01610">
    <property type="entry name" value="PAP2_like"/>
    <property type="match status" value="1"/>
</dbReference>
<evidence type="ECO:0000256" key="2">
    <source>
        <dbReference type="ARBA" id="ARBA00022475"/>
    </source>
</evidence>
<dbReference type="PANTHER" id="PTHR14969">
    <property type="entry name" value="SPHINGOSINE-1-PHOSPHATE PHOSPHOHYDROLASE"/>
    <property type="match status" value="1"/>
</dbReference>
<proteinExistence type="predicted"/>
<keyword evidence="2" id="KW-1003">Cell membrane</keyword>
<dbReference type="GO" id="GO:0005886">
    <property type="term" value="C:plasma membrane"/>
    <property type="evidence" value="ECO:0007669"/>
    <property type="project" value="UniProtKB-SubCell"/>
</dbReference>
<keyword evidence="4" id="KW-0378">Hydrolase</keyword>
<feature type="transmembrane region" description="Helical" evidence="7">
    <location>
        <begin position="62"/>
        <end position="80"/>
    </location>
</feature>
<dbReference type="Pfam" id="PF01569">
    <property type="entry name" value="PAP2"/>
    <property type="match status" value="1"/>
</dbReference>
<feature type="transmembrane region" description="Helical" evidence="7">
    <location>
        <begin position="31"/>
        <end position="56"/>
    </location>
</feature>
<dbReference type="PANTHER" id="PTHR14969:SF62">
    <property type="entry name" value="DECAPRENYLPHOSPHORYL-5-PHOSPHORIBOSE PHOSPHATASE RV3807C-RELATED"/>
    <property type="match status" value="1"/>
</dbReference>
<dbReference type="Gene3D" id="1.20.144.10">
    <property type="entry name" value="Phosphatidic acid phosphatase type 2/haloperoxidase"/>
    <property type="match status" value="1"/>
</dbReference>
<evidence type="ECO:0000256" key="3">
    <source>
        <dbReference type="ARBA" id="ARBA00022692"/>
    </source>
</evidence>
<dbReference type="InterPro" id="IPR036938">
    <property type="entry name" value="PAP2/HPO_sf"/>
</dbReference>
<dbReference type="OrthoDB" id="9789113at2"/>